<keyword evidence="3" id="KW-1185">Reference proteome</keyword>
<dbReference type="EMBL" id="BLXT01007071">
    <property type="protein sequence ID" value="GFO36482.1"/>
    <property type="molecule type" value="Genomic_DNA"/>
</dbReference>
<protein>
    <submittedName>
        <fullName evidence="2">Uncharacterized protein</fullName>
    </submittedName>
</protein>
<proteinExistence type="predicted"/>
<dbReference type="Proteomes" id="UP000735302">
    <property type="component" value="Unassembled WGS sequence"/>
</dbReference>
<evidence type="ECO:0000313" key="3">
    <source>
        <dbReference type="Proteomes" id="UP000735302"/>
    </source>
</evidence>
<reference evidence="2 3" key="1">
    <citation type="journal article" date="2021" name="Elife">
        <title>Chloroplast acquisition without the gene transfer in kleptoplastic sea slugs, Plakobranchus ocellatus.</title>
        <authorList>
            <person name="Maeda T."/>
            <person name="Takahashi S."/>
            <person name="Yoshida T."/>
            <person name="Shimamura S."/>
            <person name="Takaki Y."/>
            <person name="Nagai Y."/>
            <person name="Toyoda A."/>
            <person name="Suzuki Y."/>
            <person name="Arimoto A."/>
            <person name="Ishii H."/>
            <person name="Satoh N."/>
            <person name="Nishiyama T."/>
            <person name="Hasebe M."/>
            <person name="Maruyama T."/>
            <person name="Minagawa J."/>
            <person name="Obokata J."/>
            <person name="Shigenobu S."/>
        </authorList>
    </citation>
    <scope>NUCLEOTIDE SEQUENCE [LARGE SCALE GENOMIC DNA]</scope>
</reference>
<dbReference type="AlphaFoldDB" id="A0AAV4CX49"/>
<comment type="caution">
    <text evidence="2">The sequence shown here is derived from an EMBL/GenBank/DDBJ whole genome shotgun (WGS) entry which is preliminary data.</text>
</comment>
<evidence type="ECO:0000256" key="1">
    <source>
        <dbReference type="SAM" id="MobiDB-lite"/>
    </source>
</evidence>
<feature type="region of interest" description="Disordered" evidence="1">
    <location>
        <begin position="1"/>
        <end position="21"/>
    </location>
</feature>
<organism evidence="2 3">
    <name type="scientific">Plakobranchus ocellatus</name>
    <dbReference type="NCBI Taxonomy" id="259542"/>
    <lineage>
        <taxon>Eukaryota</taxon>
        <taxon>Metazoa</taxon>
        <taxon>Spiralia</taxon>
        <taxon>Lophotrochozoa</taxon>
        <taxon>Mollusca</taxon>
        <taxon>Gastropoda</taxon>
        <taxon>Heterobranchia</taxon>
        <taxon>Euthyneura</taxon>
        <taxon>Panpulmonata</taxon>
        <taxon>Sacoglossa</taxon>
        <taxon>Placobranchoidea</taxon>
        <taxon>Plakobranchidae</taxon>
        <taxon>Plakobranchus</taxon>
    </lineage>
</organism>
<sequence>MGKRKGGKHGDYKSHHGSNQTVPRIKYCPKRAFLLSIPVSNLTAVSREVISCGSLHGPLPHGCSKHGMRKILDHDGGVIIIKEESTPNETYIF</sequence>
<gene>
    <name evidence="2" type="ORF">PoB_006298700</name>
</gene>
<evidence type="ECO:0000313" key="2">
    <source>
        <dbReference type="EMBL" id="GFO36482.1"/>
    </source>
</evidence>
<accession>A0AAV4CX49</accession>
<name>A0AAV4CX49_9GAST</name>